<protein>
    <submittedName>
        <fullName evidence="1">Major capsid protein</fullName>
    </submittedName>
</protein>
<evidence type="ECO:0000313" key="2">
    <source>
        <dbReference type="Proteomes" id="UP000259921"/>
    </source>
</evidence>
<sequence length="375" mass="39374">MANTLEAVAPKLLAQGLMALRGTNVMPTLVNRDYDRDLAAKGLTVDIPIPSAVPTQDVAPGATPPNTGDVAPTVAKVTLDKWKEAPFYLTDKDVKQSMNGIIPLQASEAVKSLVNDVNADILGKYTSVYGMVGTPGVTPFGSNTKEATDARTKLNIQLAPGQDRRFVMDPSAEGNALNLRAFNDTNFAVTAQQVRDGKMARKLGFDWAMDQQVPVHAAGLSAAAVNGAGQTGNQLAFDGGVDAADGGTGVKAGDIFTIAGDAQTYAVVATTGAKAGTMTVTPAIKKAPADDAVITFKATHTVNLAFHRDAFAFASRPLADQTNGLGNIIRTATDPVTGLALRLEISREHKRTRFSYDLLWGSSLVRPELAVRVAG</sequence>
<dbReference type="EMBL" id="MF754116">
    <property type="protein sequence ID" value="ATI19436.1"/>
    <property type="molecule type" value="Genomic_DNA"/>
</dbReference>
<accession>A0A384WK56</accession>
<reference evidence="1 2" key="1">
    <citation type="submission" date="2017-08" db="EMBL/GenBank/DDBJ databases">
        <title>Complete genome sequence of bacteriophage vB_VpaS_KF6.</title>
        <authorList>
            <person name="Yu J."/>
            <person name="Kwak S.-J."/>
            <person name="Lim J.-A."/>
            <person name="Chang H.-J."/>
        </authorList>
    </citation>
    <scope>NUCLEOTIDE SEQUENCE [LARGE SCALE GENOMIC DNA]</scope>
</reference>
<evidence type="ECO:0000313" key="1">
    <source>
        <dbReference type="EMBL" id="ATI19436.1"/>
    </source>
</evidence>
<proteinExistence type="predicted"/>
<gene>
    <name evidence="1" type="ORF">KF6_028</name>
</gene>
<dbReference type="Proteomes" id="UP000259921">
    <property type="component" value="Segment"/>
</dbReference>
<name>A0A384WK56_9CAUD</name>
<organism evidence="1 2">
    <name type="scientific">Vibrio phage vB_VpaS_KF6</name>
    <dbReference type="NCBI Taxonomy" id="2041477"/>
    <lineage>
        <taxon>Viruses</taxon>
        <taxon>Duplodnaviria</taxon>
        <taxon>Heunggongvirae</taxon>
        <taxon>Uroviricota</taxon>
        <taxon>Caudoviricetes</taxon>
        <taxon>Mardecavirus</taxon>
        <taxon>Mardecavirus SSP002</taxon>
    </lineage>
</organism>